<keyword evidence="5" id="KW-0288">FMN</keyword>
<dbReference type="InterPro" id="IPR013785">
    <property type="entry name" value="Aldolase_TIM"/>
</dbReference>
<name>A0A2L0UIV6_9MICC</name>
<comment type="catalytic activity">
    <reaction evidence="9">
        <text>3 propionate 3-nitronate + 3 O2 + H2O = 3 3-oxopropanoate + 2 nitrate + nitrite + H2O2 + 3 H(+)</text>
        <dbReference type="Rhea" id="RHEA:57332"/>
        <dbReference type="ChEBI" id="CHEBI:15377"/>
        <dbReference type="ChEBI" id="CHEBI:15378"/>
        <dbReference type="ChEBI" id="CHEBI:15379"/>
        <dbReference type="ChEBI" id="CHEBI:16240"/>
        <dbReference type="ChEBI" id="CHEBI:16301"/>
        <dbReference type="ChEBI" id="CHEBI:17632"/>
        <dbReference type="ChEBI" id="CHEBI:33190"/>
        <dbReference type="ChEBI" id="CHEBI:136067"/>
    </reaction>
</comment>
<comment type="cofactor">
    <cofactor evidence="1">
        <name>FMN</name>
        <dbReference type="ChEBI" id="CHEBI:58210"/>
    </cofactor>
</comment>
<protein>
    <recommendedName>
        <fullName evidence="8">Propionate 3-nitronate monooxygenase</fullName>
    </recommendedName>
</protein>
<dbReference type="Pfam" id="PF03060">
    <property type="entry name" value="NMO"/>
    <property type="match status" value="1"/>
</dbReference>
<reference evidence="10 11" key="1">
    <citation type="submission" date="2017-11" db="EMBL/GenBank/DDBJ databases">
        <title>Draft genome of Arthrobacter agilis strain UMCV2, a plant growth-promoting rhizobacterium and biocontrol capacity of phytopathogenic fungi.</title>
        <authorList>
            <person name="Martinez-Camara R."/>
            <person name="Santoyo G."/>
            <person name="Moreno-Hagelsieb G."/>
            <person name="Valencia-Cantero E."/>
        </authorList>
    </citation>
    <scope>NUCLEOTIDE SEQUENCE [LARGE SCALE GENOMIC DNA]</scope>
    <source>
        <strain evidence="10 11">UMCV2</strain>
    </source>
</reference>
<dbReference type="RefSeq" id="WP_208740228.1">
    <property type="nucleotide sequence ID" value="NZ_CP024915.1"/>
</dbReference>
<evidence type="ECO:0000256" key="5">
    <source>
        <dbReference type="ARBA" id="ARBA00022643"/>
    </source>
</evidence>
<evidence type="ECO:0000313" key="11">
    <source>
        <dbReference type="Proteomes" id="UP000239187"/>
    </source>
</evidence>
<evidence type="ECO:0000256" key="4">
    <source>
        <dbReference type="ARBA" id="ARBA00022630"/>
    </source>
</evidence>
<evidence type="ECO:0000256" key="7">
    <source>
        <dbReference type="ARBA" id="ARBA00023033"/>
    </source>
</evidence>
<keyword evidence="10" id="KW-0223">Dioxygenase</keyword>
<dbReference type="GO" id="GO:0009636">
    <property type="term" value="P:response to toxic substance"/>
    <property type="evidence" value="ECO:0007669"/>
    <property type="project" value="UniProtKB-KW"/>
</dbReference>
<dbReference type="GO" id="GO:0006207">
    <property type="term" value="P:'de novo' pyrimidine nucleobase biosynthetic process"/>
    <property type="evidence" value="ECO:0007669"/>
    <property type="project" value="InterPro"/>
</dbReference>
<dbReference type="SUPFAM" id="SSF51412">
    <property type="entry name" value="Inosine monophosphate dehydrogenase (IMPDH)"/>
    <property type="match status" value="1"/>
</dbReference>
<dbReference type="PANTHER" id="PTHR42747:SF3">
    <property type="entry name" value="NITRONATE MONOOXYGENASE-RELATED"/>
    <property type="match status" value="1"/>
</dbReference>
<keyword evidence="7" id="KW-0503">Monooxygenase</keyword>
<accession>A0A2L0UIV6</accession>
<comment type="similarity">
    <text evidence="2">Belongs to the nitronate monooxygenase family. NMO class I subfamily.</text>
</comment>
<evidence type="ECO:0000256" key="1">
    <source>
        <dbReference type="ARBA" id="ARBA00001917"/>
    </source>
</evidence>
<dbReference type="InterPro" id="IPR001295">
    <property type="entry name" value="Dihydroorotate_DH_CS"/>
</dbReference>
<evidence type="ECO:0000256" key="6">
    <source>
        <dbReference type="ARBA" id="ARBA00023002"/>
    </source>
</evidence>
<dbReference type="GO" id="GO:0016627">
    <property type="term" value="F:oxidoreductase activity, acting on the CH-CH group of donors"/>
    <property type="evidence" value="ECO:0007669"/>
    <property type="project" value="InterPro"/>
</dbReference>
<sequence length="342" mass="35951">MDTVDGQRFPIDLDRPLIGAPMAGGPSTPALVAAVSNAGGLGFLAGGYKSPEQLAEHITVTRSLTDRPFGVNLFVVSANDVDEEELQSYRRRLQPRADRYGIQVGVPRWDDDAWTGKVDVLRALRPDVVSFTFGCPDPDLLHELHQLGISTAVTVTDSAEASLATDRGAQILVVQGPDAGGHRGTFDPGADPGTQPLPQLIASIKTISSLPIIAGGGISTREDVGGVLAAGAFAAQLGTALLLADEAGTHPAHRAALTDPGFTETRITRAFTGRPARGLRNRFMDEHPTVGNAYPQIHYITAPLRAAAAANNDLQALHLWAGTGYRTIRTGPAADIIAALTP</sequence>
<evidence type="ECO:0000313" key="10">
    <source>
        <dbReference type="EMBL" id="AUZ89118.1"/>
    </source>
</evidence>
<dbReference type="GO" id="GO:0018580">
    <property type="term" value="F:nitronate monooxygenase activity"/>
    <property type="evidence" value="ECO:0007669"/>
    <property type="project" value="InterPro"/>
</dbReference>
<keyword evidence="6" id="KW-0560">Oxidoreductase</keyword>
<dbReference type="Gene3D" id="3.20.20.70">
    <property type="entry name" value="Aldolase class I"/>
    <property type="match status" value="1"/>
</dbReference>
<organism evidence="10 11">
    <name type="scientific">Arthrobacter agilis</name>
    <dbReference type="NCBI Taxonomy" id="37921"/>
    <lineage>
        <taxon>Bacteria</taxon>
        <taxon>Bacillati</taxon>
        <taxon>Actinomycetota</taxon>
        <taxon>Actinomycetes</taxon>
        <taxon>Micrococcales</taxon>
        <taxon>Micrococcaceae</taxon>
        <taxon>Arthrobacter</taxon>
    </lineage>
</organism>
<dbReference type="AlphaFoldDB" id="A0A2L0UIV6"/>
<keyword evidence="3" id="KW-0216">Detoxification</keyword>
<dbReference type="CDD" id="cd04730">
    <property type="entry name" value="NPD_like"/>
    <property type="match status" value="1"/>
</dbReference>
<dbReference type="GO" id="GO:0051213">
    <property type="term" value="F:dioxygenase activity"/>
    <property type="evidence" value="ECO:0007669"/>
    <property type="project" value="UniProtKB-KW"/>
</dbReference>
<gene>
    <name evidence="10" type="ORF">CVO76_16880</name>
</gene>
<keyword evidence="4" id="KW-0285">Flavoprotein</keyword>
<proteinExistence type="inferred from homology"/>
<dbReference type="PANTHER" id="PTHR42747">
    <property type="entry name" value="NITRONATE MONOOXYGENASE-RELATED"/>
    <property type="match status" value="1"/>
</dbReference>
<evidence type="ECO:0000256" key="9">
    <source>
        <dbReference type="ARBA" id="ARBA00049401"/>
    </source>
</evidence>
<dbReference type="EMBL" id="CP024915">
    <property type="protein sequence ID" value="AUZ89118.1"/>
    <property type="molecule type" value="Genomic_DNA"/>
</dbReference>
<evidence type="ECO:0000256" key="3">
    <source>
        <dbReference type="ARBA" id="ARBA00022575"/>
    </source>
</evidence>
<dbReference type="Proteomes" id="UP000239187">
    <property type="component" value="Chromosome"/>
</dbReference>
<evidence type="ECO:0000256" key="2">
    <source>
        <dbReference type="ARBA" id="ARBA00009881"/>
    </source>
</evidence>
<dbReference type="PROSITE" id="PS00912">
    <property type="entry name" value="DHODEHASE_2"/>
    <property type="match status" value="1"/>
</dbReference>
<evidence type="ECO:0000256" key="8">
    <source>
        <dbReference type="ARBA" id="ARBA00031155"/>
    </source>
</evidence>
<dbReference type="InterPro" id="IPR004136">
    <property type="entry name" value="NMO"/>
</dbReference>